<dbReference type="Proteomes" id="UP000250043">
    <property type="component" value="Unassembled WGS sequence"/>
</dbReference>
<sequence>MEAAVVSHLPLRSSGTSNSLCLALKADSCESVALRGRCLYHDTDVSTLDPRSSHFPATCLLYLMLSPVLMRISRGPSCQTEVCQRLFCLLGLYLSVVMYLKNSSKRHRGMVRTSASMAFNDLPEVRLRPAAA</sequence>
<organism evidence="1 2">
    <name type="scientific">Obba rivulosa</name>
    <dbReference type="NCBI Taxonomy" id="1052685"/>
    <lineage>
        <taxon>Eukaryota</taxon>
        <taxon>Fungi</taxon>
        <taxon>Dikarya</taxon>
        <taxon>Basidiomycota</taxon>
        <taxon>Agaricomycotina</taxon>
        <taxon>Agaricomycetes</taxon>
        <taxon>Polyporales</taxon>
        <taxon>Gelatoporiaceae</taxon>
        <taxon>Obba</taxon>
    </lineage>
</organism>
<proteinExistence type="predicted"/>
<protein>
    <submittedName>
        <fullName evidence="1">Uncharacterized protein</fullName>
    </submittedName>
</protein>
<evidence type="ECO:0000313" key="2">
    <source>
        <dbReference type="Proteomes" id="UP000250043"/>
    </source>
</evidence>
<gene>
    <name evidence="1" type="ORF">OBBRIDRAFT_371904</name>
</gene>
<name>A0A8E2DP52_9APHY</name>
<evidence type="ECO:0000313" key="1">
    <source>
        <dbReference type="EMBL" id="OCH93103.1"/>
    </source>
</evidence>
<dbReference type="EMBL" id="KV722359">
    <property type="protein sequence ID" value="OCH93103.1"/>
    <property type="molecule type" value="Genomic_DNA"/>
</dbReference>
<accession>A0A8E2DP52</accession>
<reference evidence="1 2" key="1">
    <citation type="submission" date="2016-07" db="EMBL/GenBank/DDBJ databases">
        <title>Draft genome of the white-rot fungus Obba rivulosa 3A-2.</title>
        <authorList>
            <consortium name="DOE Joint Genome Institute"/>
            <person name="Miettinen O."/>
            <person name="Riley R."/>
            <person name="Acob R."/>
            <person name="Barry K."/>
            <person name="Cullen D."/>
            <person name="De Vries R."/>
            <person name="Hainaut M."/>
            <person name="Hatakka A."/>
            <person name="Henrissat B."/>
            <person name="Hilden K."/>
            <person name="Kuo R."/>
            <person name="Labutti K."/>
            <person name="Lipzen A."/>
            <person name="Makela M.R."/>
            <person name="Sandor L."/>
            <person name="Spatafora J.W."/>
            <person name="Grigoriev I.V."/>
            <person name="Hibbett D.S."/>
        </authorList>
    </citation>
    <scope>NUCLEOTIDE SEQUENCE [LARGE SCALE GENOMIC DNA]</scope>
    <source>
        <strain evidence="1 2">3A-2</strain>
    </source>
</reference>
<keyword evidence="2" id="KW-1185">Reference proteome</keyword>
<dbReference type="AlphaFoldDB" id="A0A8E2DP52"/>